<dbReference type="InterPro" id="IPR019821">
    <property type="entry name" value="Kinesin_motor_CS"/>
</dbReference>
<feature type="domain" description="Kinesin motor" evidence="6">
    <location>
        <begin position="35"/>
        <end position="408"/>
    </location>
</feature>
<sequence>MDAGMAMPGVQATATGKGGKGLRRRRWSVSEEADAIRVAVRVRPFSRREKSAGAKRIVEMDGETASITDPTAFLHVEHQSSEEAKLDNVDVWTTRFTFDRCFWSFDQRGGSRNKFASQQDVFDTYGPWIISNAMQGFNCSLFAYGQTGSGKTHTMMGESTDVSAEGSAGFIPRLCKGVFQEIARAGSSETGTFHLEASYFEIYNERVFDLLNYKDKGGAQASLRVREHPKTGAYVEDLLTIAVSSYNEIEELLKQGATSRSVAETQMNQVSSRSHAVFQLVLRNERVCNDGNRAEKISRLYLVDLAGSERVSASGATGARLKEAANINRSLSALSDVIKALTSPRQLDANGATGKQFVPYRNSSLTWLLKESLGGNAKTVMLATLSPDATNYQETLSTLKYAERAKKIVNRARVNKESNGDLVEALKQEIASLREQLAKYEEQELNTVGAAPEKAAVHQKRHLLVRLKSQEKLVSKLSTTWEEKREHAQSHFASLEQQNEALQEERDKMAREVDELKTQKQILENREAEEERKRQERQERRKAQIEQQLCKRKADQTKQAELQRKLDAANARIAGLEGQVEAMTLSERDLEASLRREQQRTKEASIKFERSIAKERQKVVRRESRLENLYRIILTQSDQTTKEEDCGSAELECKDSDEIAEPQDKSSQVKKNDAIEEIEEVLTAQLSLAKSLQLRLSDTERELKVFRECFRAVDDEPDRREAVVASLRKQLEEPEFVKLLLNKKTNQGSWDNLDHLQQANQELQQKLEAATETLREVEAAKDKQEAEHRAFQGRVEKITEDIGSKQGTIAQLTLELQEGLSKAQAQEHEVSRLEKLYSESEAESAALRLARDDLDDKVDTISVQLEEKRKQVTRLQAENESLRARSEELNAQVLHSAMQMDSLKESADAVRPSLDNALEELERKDTELESAVARVAELESTLARERERASTRLVQLHDESEQAKASEEALRENLDVARVELEAAQHANESVRAELADTKLRLSELEQDFVELTDRHDEVAEKLSEKENEFDELEEQLRAQQQTFQLERNELRLSLAGAHKELDVMAAAQALAEEGVSLSEQEHENAQQRTRELMDQHAREKQELLDELHTKTAECEKWRASEMQAVKANSRLELEALTVREQVDFLKEREKTLQEKLAQMSDRHFAEQRASEEQLFQVQQRVKQLEEELHEAKHETELLVQKMENERVAFDQIFKAQTEALTYSTFRHARTQK</sequence>
<keyword evidence="4" id="KW-0175">Coiled coil</keyword>
<feature type="coiled-coil region" evidence="4">
    <location>
        <begin position="416"/>
        <end position="443"/>
    </location>
</feature>
<dbReference type="PANTHER" id="PTHR47117">
    <property type="entry name" value="STAR-RELATED LIPID TRANSFER PROTEIN 9"/>
    <property type="match status" value="1"/>
</dbReference>
<feature type="region of interest" description="Disordered" evidence="5">
    <location>
        <begin position="488"/>
        <end position="540"/>
    </location>
</feature>
<keyword evidence="3" id="KW-0505">Motor protein</keyword>
<reference evidence="7 8" key="1">
    <citation type="submission" date="2024-02" db="EMBL/GenBank/DDBJ databases">
        <authorList>
            <person name="Chen Y."/>
            <person name="Shah S."/>
            <person name="Dougan E. K."/>
            <person name="Thang M."/>
            <person name="Chan C."/>
        </authorList>
    </citation>
    <scope>NUCLEOTIDE SEQUENCE [LARGE SCALE GENOMIC DNA]</scope>
</reference>
<evidence type="ECO:0000256" key="1">
    <source>
        <dbReference type="ARBA" id="ARBA00022741"/>
    </source>
</evidence>
<dbReference type="Pfam" id="PF00225">
    <property type="entry name" value="Kinesin"/>
    <property type="match status" value="1"/>
</dbReference>
<dbReference type="Proteomes" id="UP001642464">
    <property type="component" value="Unassembled WGS sequence"/>
</dbReference>
<evidence type="ECO:0000256" key="4">
    <source>
        <dbReference type="SAM" id="Coils"/>
    </source>
</evidence>
<proteinExistence type="inferred from homology"/>
<dbReference type="Gene3D" id="3.40.850.10">
    <property type="entry name" value="Kinesin motor domain"/>
    <property type="match status" value="1"/>
</dbReference>
<evidence type="ECO:0000313" key="8">
    <source>
        <dbReference type="Proteomes" id="UP001642464"/>
    </source>
</evidence>
<dbReference type="PROSITE" id="PS00411">
    <property type="entry name" value="KINESIN_MOTOR_1"/>
    <property type="match status" value="1"/>
</dbReference>
<dbReference type="InterPro" id="IPR001752">
    <property type="entry name" value="Kinesin_motor_dom"/>
</dbReference>
<name>A0ABP0RBF5_9DINO</name>
<comment type="similarity">
    <text evidence="3">Belongs to the TRAFAC class myosin-kinesin ATPase superfamily. Kinesin family.</text>
</comment>
<keyword evidence="1 3" id="KW-0547">Nucleotide-binding</keyword>
<evidence type="ECO:0000256" key="5">
    <source>
        <dbReference type="SAM" id="MobiDB-lite"/>
    </source>
</evidence>
<dbReference type="Gene3D" id="1.10.287.1490">
    <property type="match status" value="1"/>
</dbReference>
<dbReference type="SUPFAM" id="SSF52540">
    <property type="entry name" value="P-loop containing nucleoside triphosphate hydrolases"/>
    <property type="match status" value="1"/>
</dbReference>
<keyword evidence="2 3" id="KW-0067">ATP-binding</keyword>
<evidence type="ECO:0000256" key="2">
    <source>
        <dbReference type="ARBA" id="ARBA00022840"/>
    </source>
</evidence>
<feature type="region of interest" description="Disordered" evidence="5">
    <location>
        <begin position="1"/>
        <end position="25"/>
    </location>
</feature>
<evidence type="ECO:0000256" key="3">
    <source>
        <dbReference type="PROSITE-ProRule" id="PRU00283"/>
    </source>
</evidence>
<feature type="coiled-coil region" evidence="4">
    <location>
        <begin position="753"/>
        <end position="1050"/>
    </location>
</feature>
<feature type="binding site" evidence="3">
    <location>
        <begin position="145"/>
        <end position="152"/>
    </location>
    <ligand>
        <name>ATP</name>
        <dbReference type="ChEBI" id="CHEBI:30616"/>
    </ligand>
</feature>
<dbReference type="EMBL" id="CAXAMM010041188">
    <property type="protein sequence ID" value="CAK9097919.1"/>
    <property type="molecule type" value="Genomic_DNA"/>
</dbReference>
<gene>
    <name evidence="7" type="ORF">SCF082_LOCUS45927</name>
</gene>
<feature type="compositionally biased region" description="Basic and acidic residues" evidence="5">
    <location>
        <begin position="503"/>
        <end position="540"/>
    </location>
</feature>
<dbReference type="InterPro" id="IPR027417">
    <property type="entry name" value="P-loop_NTPase"/>
</dbReference>
<evidence type="ECO:0000313" key="7">
    <source>
        <dbReference type="EMBL" id="CAK9097919.1"/>
    </source>
</evidence>
<dbReference type="PROSITE" id="PS50067">
    <property type="entry name" value="KINESIN_MOTOR_2"/>
    <property type="match status" value="1"/>
</dbReference>
<comment type="caution">
    <text evidence="7">The sequence shown here is derived from an EMBL/GenBank/DDBJ whole genome shotgun (WGS) entry which is preliminary data.</text>
</comment>
<feature type="coiled-coil region" evidence="4">
    <location>
        <begin position="1076"/>
        <end position="1206"/>
    </location>
</feature>
<feature type="compositionally biased region" description="Polar residues" evidence="5">
    <location>
        <begin position="491"/>
        <end position="501"/>
    </location>
</feature>
<organism evidence="7 8">
    <name type="scientific">Durusdinium trenchii</name>
    <dbReference type="NCBI Taxonomy" id="1381693"/>
    <lineage>
        <taxon>Eukaryota</taxon>
        <taxon>Sar</taxon>
        <taxon>Alveolata</taxon>
        <taxon>Dinophyceae</taxon>
        <taxon>Suessiales</taxon>
        <taxon>Symbiodiniaceae</taxon>
        <taxon>Durusdinium</taxon>
    </lineage>
</organism>
<dbReference type="SMART" id="SM00129">
    <property type="entry name" value="KISc"/>
    <property type="match status" value="1"/>
</dbReference>
<evidence type="ECO:0000259" key="6">
    <source>
        <dbReference type="PROSITE" id="PS50067"/>
    </source>
</evidence>
<accession>A0ABP0RBF5</accession>
<dbReference type="InterPro" id="IPR036961">
    <property type="entry name" value="Kinesin_motor_dom_sf"/>
</dbReference>
<keyword evidence="8" id="KW-1185">Reference proteome</keyword>
<protein>
    <submittedName>
        <fullName evidence="7">Kinesin-like protein KIF13A</fullName>
    </submittedName>
</protein>
<dbReference type="PRINTS" id="PR00380">
    <property type="entry name" value="KINESINHEAVY"/>
</dbReference>